<dbReference type="AlphaFoldDB" id="A0A1F6TBY5"/>
<evidence type="ECO:0000256" key="1">
    <source>
        <dbReference type="SAM" id="MobiDB-lite"/>
    </source>
</evidence>
<comment type="caution">
    <text evidence="3">The sequence shown here is derived from an EMBL/GenBank/DDBJ whole genome shotgun (WGS) entry which is preliminary data.</text>
</comment>
<evidence type="ECO:0008006" key="5">
    <source>
        <dbReference type="Google" id="ProtNLM"/>
    </source>
</evidence>
<keyword evidence="2" id="KW-0732">Signal</keyword>
<proteinExistence type="predicted"/>
<feature type="chain" id="PRO_5009526647" description="Secreted protein" evidence="2">
    <location>
        <begin position="24"/>
        <end position="136"/>
    </location>
</feature>
<dbReference type="Proteomes" id="UP000177925">
    <property type="component" value="Unassembled WGS sequence"/>
</dbReference>
<evidence type="ECO:0000313" key="3">
    <source>
        <dbReference type="EMBL" id="OGI42661.1"/>
    </source>
</evidence>
<accession>A0A1F6TBY5</accession>
<evidence type="ECO:0000256" key="2">
    <source>
        <dbReference type="SAM" id="SignalP"/>
    </source>
</evidence>
<protein>
    <recommendedName>
        <fullName evidence="5">Secreted protein</fullName>
    </recommendedName>
</protein>
<organism evidence="3 4">
    <name type="scientific">Candidatus Muproteobacteria bacterium RBG_16_64_11</name>
    <dbReference type="NCBI Taxonomy" id="1817758"/>
    <lineage>
        <taxon>Bacteria</taxon>
        <taxon>Pseudomonadati</taxon>
        <taxon>Pseudomonadota</taxon>
        <taxon>Candidatus Muproteobacteria</taxon>
    </lineage>
</organism>
<dbReference type="NCBIfam" id="NF047450">
    <property type="entry name" value="post-PEP-CTERM_1"/>
    <property type="match status" value="1"/>
</dbReference>
<name>A0A1F6TBY5_9PROT</name>
<evidence type="ECO:0000313" key="4">
    <source>
        <dbReference type="Proteomes" id="UP000177925"/>
    </source>
</evidence>
<reference evidence="3 4" key="1">
    <citation type="journal article" date="2016" name="Nat. Commun.">
        <title>Thousands of microbial genomes shed light on interconnected biogeochemical processes in an aquifer system.</title>
        <authorList>
            <person name="Anantharaman K."/>
            <person name="Brown C.T."/>
            <person name="Hug L.A."/>
            <person name="Sharon I."/>
            <person name="Castelle C.J."/>
            <person name="Probst A.J."/>
            <person name="Thomas B.C."/>
            <person name="Singh A."/>
            <person name="Wilkins M.J."/>
            <person name="Karaoz U."/>
            <person name="Brodie E.L."/>
            <person name="Williams K.H."/>
            <person name="Hubbard S.S."/>
            <person name="Banfield J.F."/>
        </authorList>
    </citation>
    <scope>NUCLEOTIDE SEQUENCE [LARGE SCALE GENOMIC DNA]</scope>
</reference>
<feature type="region of interest" description="Disordered" evidence="1">
    <location>
        <begin position="29"/>
        <end position="54"/>
    </location>
</feature>
<dbReference type="EMBL" id="MFSS01000083">
    <property type="protein sequence ID" value="OGI42661.1"/>
    <property type="molecule type" value="Genomic_DNA"/>
</dbReference>
<gene>
    <name evidence="3" type="ORF">A2150_05395</name>
</gene>
<feature type="signal peptide" evidence="2">
    <location>
        <begin position="1"/>
        <end position="23"/>
    </location>
</feature>
<sequence length="136" mass="14009">MLTMTARTSAGLIFIAAICAGCASQGTSPALDTSQAATAEPVSAQTAPAPDRAAGMRVYKDPQTGEFTAPPTAEAVPREGLVTTAPVDLRETVSTVPGGGIKVDLQGRFRSHFIATKDADGNVSVRCVPEQELPKP</sequence>